<protein>
    <submittedName>
        <fullName evidence="2">Uncharacterized protein</fullName>
    </submittedName>
</protein>
<dbReference type="EMBL" id="KV417278">
    <property type="protein sequence ID" value="KZO97912.1"/>
    <property type="molecule type" value="Genomic_DNA"/>
</dbReference>
<reference evidence="2 3" key="1">
    <citation type="journal article" date="2016" name="Mol. Biol. Evol.">
        <title>Comparative Genomics of Early-Diverging Mushroom-Forming Fungi Provides Insights into the Origins of Lignocellulose Decay Capabilities.</title>
        <authorList>
            <person name="Nagy L.G."/>
            <person name="Riley R."/>
            <person name="Tritt A."/>
            <person name="Adam C."/>
            <person name="Daum C."/>
            <person name="Floudas D."/>
            <person name="Sun H."/>
            <person name="Yadav J.S."/>
            <person name="Pangilinan J."/>
            <person name="Larsson K.H."/>
            <person name="Matsuura K."/>
            <person name="Barry K."/>
            <person name="Labutti K."/>
            <person name="Kuo R."/>
            <person name="Ohm R.A."/>
            <person name="Bhattacharya S.S."/>
            <person name="Shirouzu T."/>
            <person name="Yoshinaga Y."/>
            <person name="Martin F.M."/>
            <person name="Grigoriev I.V."/>
            <person name="Hibbett D.S."/>
        </authorList>
    </citation>
    <scope>NUCLEOTIDE SEQUENCE [LARGE SCALE GENOMIC DNA]</scope>
    <source>
        <strain evidence="2 3">TUFC12733</strain>
    </source>
</reference>
<feature type="region of interest" description="Disordered" evidence="1">
    <location>
        <begin position="120"/>
        <end position="155"/>
    </location>
</feature>
<feature type="compositionally biased region" description="Polar residues" evidence="1">
    <location>
        <begin position="143"/>
        <end position="155"/>
    </location>
</feature>
<name>A0A167NP09_CALVF</name>
<evidence type="ECO:0000256" key="1">
    <source>
        <dbReference type="SAM" id="MobiDB-lite"/>
    </source>
</evidence>
<proteinExistence type="predicted"/>
<accession>A0A167NP09</accession>
<evidence type="ECO:0000313" key="3">
    <source>
        <dbReference type="Proteomes" id="UP000076738"/>
    </source>
</evidence>
<dbReference type="AlphaFoldDB" id="A0A167NP09"/>
<keyword evidence="3" id="KW-1185">Reference proteome</keyword>
<sequence>MLVSPVRSWLCCISLQVRCSTSPRLYMETSASWTVSMCSLDCPNRSLITGSLAHKGRLRHTRPSPGCDGSRQHSNVCAESVWLLDQQTMQSAHSSELRELLNLAMQLGSSKVALRLSLSGLPGHIGRGRPGTSTPQRKGRQPITRSSQPYGATSC</sequence>
<gene>
    <name evidence="2" type="ORF">CALVIDRAFT_536010</name>
</gene>
<evidence type="ECO:0000313" key="2">
    <source>
        <dbReference type="EMBL" id="KZO97912.1"/>
    </source>
</evidence>
<dbReference type="Proteomes" id="UP000076738">
    <property type="component" value="Unassembled WGS sequence"/>
</dbReference>
<organism evidence="2 3">
    <name type="scientific">Calocera viscosa (strain TUFC12733)</name>
    <dbReference type="NCBI Taxonomy" id="1330018"/>
    <lineage>
        <taxon>Eukaryota</taxon>
        <taxon>Fungi</taxon>
        <taxon>Dikarya</taxon>
        <taxon>Basidiomycota</taxon>
        <taxon>Agaricomycotina</taxon>
        <taxon>Dacrymycetes</taxon>
        <taxon>Dacrymycetales</taxon>
        <taxon>Dacrymycetaceae</taxon>
        <taxon>Calocera</taxon>
    </lineage>
</organism>